<dbReference type="NCBIfam" id="NF046080">
    <property type="entry name" value="PID_CTERM"/>
    <property type="match status" value="1"/>
</dbReference>
<dbReference type="RefSeq" id="WP_390303175.1">
    <property type="nucleotide sequence ID" value="NZ_JBHULI010000025.1"/>
</dbReference>
<keyword evidence="3" id="KW-1185">Reference proteome</keyword>
<proteinExistence type="predicted"/>
<keyword evidence="1" id="KW-0812">Transmembrane</keyword>
<gene>
    <name evidence="2" type="ORF">ACFSVN_12370</name>
</gene>
<comment type="caution">
    <text evidence="2">The sequence shown here is derived from an EMBL/GenBank/DDBJ whole genome shotgun (WGS) entry which is preliminary data.</text>
</comment>
<name>A0ABW5JM66_9BACT</name>
<keyword evidence="1" id="KW-0472">Membrane</keyword>
<organism evidence="2 3">
    <name type="scientific">Gracilimonas halophila</name>
    <dbReference type="NCBI Taxonomy" id="1834464"/>
    <lineage>
        <taxon>Bacteria</taxon>
        <taxon>Pseudomonadati</taxon>
        <taxon>Balneolota</taxon>
        <taxon>Balneolia</taxon>
        <taxon>Balneolales</taxon>
        <taxon>Balneolaceae</taxon>
        <taxon>Gracilimonas</taxon>
    </lineage>
</organism>
<dbReference type="Proteomes" id="UP001597460">
    <property type="component" value="Unassembled WGS sequence"/>
</dbReference>
<evidence type="ECO:0000313" key="2">
    <source>
        <dbReference type="EMBL" id="MFD2533240.1"/>
    </source>
</evidence>
<keyword evidence="1" id="KW-1133">Transmembrane helix</keyword>
<evidence type="ECO:0000313" key="3">
    <source>
        <dbReference type="Proteomes" id="UP001597460"/>
    </source>
</evidence>
<feature type="transmembrane region" description="Helical" evidence="1">
    <location>
        <begin position="33"/>
        <end position="52"/>
    </location>
</feature>
<reference evidence="3" key="1">
    <citation type="journal article" date="2019" name="Int. J. Syst. Evol. Microbiol.">
        <title>The Global Catalogue of Microorganisms (GCM) 10K type strain sequencing project: providing services to taxonomists for standard genome sequencing and annotation.</title>
        <authorList>
            <consortium name="The Broad Institute Genomics Platform"/>
            <consortium name="The Broad Institute Genome Sequencing Center for Infectious Disease"/>
            <person name="Wu L."/>
            <person name="Ma J."/>
        </authorList>
    </citation>
    <scope>NUCLEOTIDE SEQUENCE [LARGE SCALE GENOMIC DNA]</scope>
    <source>
        <strain evidence="3">KCTC 52042</strain>
    </source>
</reference>
<dbReference type="InterPro" id="IPR058207">
    <property type="entry name" value="PID_CTERM"/>
</dbReference>
<protein>
    <submittedName>
        <fullName evidence="2">PID-CTERM protein-sorting domain-containing protein</fullName>
    </submittedName>
</protein>
<evidence type="ECO:0000256" key="1">
    <source>
        <dbReference type="SAM" id="Phobius"/>
    </source>
</evidence>
<dbReference type="EMBL" id="JBHULI010000025">
    <property type="protein sequence ID" value="MFD2533240.1"/>
    <property type="molecule type" value="Genomic_DNA"/>
</dbReference>
<accession>A0ABW5JM66</accession>
<sequence>MKTLIYLLLACTLVFILTSVLVAQPFFPGPPSQAPIDGGLSLLAAAGGGYAIKKLRDRKKAEEQEMQDLDI</sequence>